<comment type="caution">
    <text evidence="3">The sequence shown here is derived from an EMBL/GenBank/DDBJ whole genome shotgun (WGS) entry which is preliminary data.</text>
</comment>
<evidence type="ECO:0000256" key="1">
    <source>
        <dbReference type="SAM" id="Coils"/>
    </source>
</evidence>
<feature type="region of interest" description="Disordered" evidence="2">
    <location>
        <begin position="123"/>
        <end position="161"/>
    </location>
</feature>
<name>A0A6L2J9E2_TANCI</name>
<accession>A0A6L2J9E2</accession>
<evidence type="ECO:0000313" key="3">
    <source>
        <dbReference type="EMBL" id="GEU33167.1"/>
    </source>
</evidence>
<keyword evidence="1" id="KW-0175">Coiled coil</keyword>
<feature type="coiled-coil region" evidence="1">
    <location>
        <begin position="420"/>
        <end position="447"/>
    </location>
</feature>
<dbReference type="EMBL" id="BKCJ010000434">
    <property type="protein sequence ID" value="GEU33167.1"/>
    <property type="molecule type" value="Genomic_DNA"/>
</dbReference>
<evidence type="ECO:0008006" key="4">
    <source>
        <dbReference type="Google" id="ProtNLM"/>
    </source>
</evidence>
<proteinExistence type="predicted"/>
<gene>
    <name evidence="3" type="ORF">Tci_005145</name>
</gene>
<reference evidence="3" key="1">
    <citation type="journal article" date="2019" name="Sci. Rep.">
        <title>Draft genome of Tanacetum cinerariifolium, the natural source of mosquito coil.</title>
        <authorList>
            <person name="Yamashiro T."/>
            <person name="Shiraishi A."/>
            <person name="Satake H."/>
            <person name="Nakayama K."/>
        </authorList>
    </citation>
    <scope>NUCLEOTIDE SEQUENCE</scope>
</reference>
<feature type="coiled-coil region" evidence="1">
    <location>
        <begin position="180"/>
        <end position="207"/>
    </location>
</feature>
<evidence type="ECO:0000256" key="2">
    <source>
        <dbReference type="SAM" id="MobiDB-lite"/>
    </source>
</evidence>
<feature type="compositionally biased region" description="Low complexity" evidence="2">
    <location>
        <begin position="136"/>
        <end position="153"/>
    </location>
</feature>
<sequence length="592" mass="66017">MSSLFADIHNVVAILKKSDVAKGFEQIIDFLSGSYIHYALTVSPHIYISCIKQFWNSISVKRSGDVTRVGKGFSGVETPLFEGMLAVGQPAEEGLGAEQVQVDADVAAAVIEDVVDDVNENVAHIATPSPPPHDIPSLSQEPSSPPQQQQSSPQAPPQDAKFPTQLQQVLNVCSAPSKRVKNLKTDNAAQKLEIVQLKARVKTLEKANKIKSSKLRRLRKVGTSRRVESSDDIEDVFNHGRMIADMDTNEEIELVKDAEIAESEGRQADKQVKIYNIDLDHSLKVLSVQEDDSEVEEVVEVVTTAKLITEVVTAAASQVSVVSTTIPAVSATILAVAPTRRRKGVIIRDPEEELSLKTSAETPAETPKVKDKGKGIMIEAPKPMKKKDQIELDAEYARKLHEELNKDDGSPMLIFVQSFKLAKRRKLNEEAQKAEALKKQLEIVHDEDDDVFTEATPIGRKVPVVNYEIVMINNKPRYKIIRADDTHQLYISFITLLKNFDREDLEDLWKIVKDRFSTSKPTNFSDDYLLSTLKTMFEKTDGQDAIWRNQQNVYGQALVKMKVKTARSNIDAARLKLKLFKDITAAADDVKR</sequence>
<protein>
    <recommendedName>
        <fullName evidence="4">Xylulose kinase-1</fullName>
    </recommendedName>
</protein>
<dbReference type="AlphaFoldDB" id="A0A6L2J9E2"/>
<organism evidence="3">
    <name type="scientific">Tanacetum cinerariifolium</name>
    <name type="common">Dalmatian daisy</name>
    <name type="synonym">Chrysanthemum cinerariifolium</name>
    <dbReference type="NCBI Taxonomy" id="118510"/>
    <lineage>
        <taxon>Eukaryota</taxon>
        <taxon>Viridiplantae</taxon>
        <taxon>Streptophyta</taxon>
        <taxon>Embryophyta</taxon>
        <taxon>Tracheophyta</taxon>
        <taxon>Spermatophyta</taxon>
        <taxon>Magnoliopsida</taxon>
        <taxon>eudicotyledons</taxon>
        <taxon>Gunneridae</taxon>
        <taxon>Pentapetalae</taxon>
        <taxon>asterids</taxon>
        <taxon>campanulids</taxon>
        <taxon>Asterales</taxon>
        <taxon>Asteraceae</taxon>
        <taxon>Asteroideae</taxon>
        <taxon>Anthemideae</taxon>
        <taxon>Anthemidinae</taxon>
        <taxon>Tanacetum</taxon>
    </lineage>
</organism>